<evidence type="ECO:0000256" key="3">
    <source>
        <dbReference type="ARBA" id="ARBA00023125"/>
    </source>
</evidence>
<evidence type="ECO:0000256" key="2">
    <source>
        <dbReference type="ARBA" id="ARBA00023082"/>
    </source>
</evidence>
<dbReference type="PANTHER" id="PTHR43133">
    <property type="entry name" value="RNA POLYMERASE ECF-TYPE SIGMA FACTO"/>
    <property type="match status" value="1"/>
</dbReference>
<dbReference type="Gene3D" id="1.10.1740.10">
    <property type="match status" value="1"/>
</dbReference>
<dbReference type="RefSeq" id="WP_263333811.1">
    <property type="nucleotide sequence ID" value="NZ_JAGSYH010000002.1"/>
</dbReference>
<reference evidence="7" key="1">
    <citation type="journal article" date="2019" name="Int. J. Syst. Evol. Microbiol.">
        <title>The Global Catalogue of Microorganisms (GCM) 10K type strain sequencing project: providing services to taxonomists for standard genome sequencing and annotation.</title>
        <authorList>
            <consortium name="The Broad Institute Genomics Platform"/>
            <consortium name="The Broad Institute Genome Sequencing Center for Infectious Disease"/>
            <person name="Wu L."/>
            <person name="Ma J."/>
        </authorList>
    </citation>
    <scope>NUCLEOTIDE SEQUENCE [LARGE SCALE GENOMIC DNA]</scope>
    <source>
        <strain evidence="7">JCM 4087</strain>
    </source>
</reference>
<dbReference type="EMBL" id="JBHSPH010000001">
    <property type="protein sequence ID" value="MFC5861378.1"/>
    <property type="molecule type" value="Genomic_DNA"/>
</dbReference>
<comment type="caution">
    <text evidence="6">The sequence shown here is derived from an EMBL/GenBank/DDBJ whole genome shotgun (WGS) entry which is preliminary data.</text>
</comment>
<dbReference type="InterPro" id="IPR039425">
    <property type="entry name" value="RNA_pol_sigma-70-like"/>
</dbReference>
<dbReference type="Proteomes" id="UP001596091">
    <property type="component" value="Unassembled WGS sequence"/>
</dbReference>
<keyword evidence="2" id="KW-0731">Sigma factor</keyword>
<proteinExistence type="predicted"/>
<keyword evidence="3" id="KW-0238">DNA-binding</keyword>
<dbReference type="PANTHER" id="PTHR43133:SF8">
    <property type="entry name" value="RNA POLYMERASE SIGMA FACTOR HI_1459-RELATED"/>
    <property type="match status" value="1"/>
</dbReference>
<feature type="domain" description="RNA polymerase sigma-70 ECF-like HTH" evidence="5">
    <location>
        <begin position="34"/>
        <end position="184"/>
    </location>
</feature>
<evidence type="ECO:0000313" key="6">
    <source>
        <dbReference type="EMBL" id="MFC5861378.1"/>
    </source>
</evidence>
<keyword evidence="7" id="KW-1185">Reference proteome</keyword>
<keyword evidence="1" id="KW-0805">Transcription regulation</keyword>
<evidence type="ECO:0000256" key="4">
    <source>
        <dbReference type="ARBA" id="ARBA00023163"/>
    </source>
</evidence>
<dbReference type="Pfam" id="PF07638">
    <property type="entry name" value="Sigma70_ECF"/>
    <property type="match status" value="1"/>
</dbReference>
<evidence type="ECO:0000256" key="1">
    <source>
        <dbReference type="ARBA" id="ARBA00023015"/>
    </source>
</evidence>
<name>A0ABW1EBE6_9BACT</name>
<evidence type="ECO:0000259" key="5">
    <source>
        <dbReference type="Pfam" id="PF07638"/>
    </source>
</evidence>
<keyword evidence="4" id="KW-0804">Transcription</keyword>
<protein>
    <submittedName>
        <fullName evidence="6">RNA polymerase sigma factor</fullName>
    </submittedName>
</protein>
<sequence length="244" mass="27531">METAVNSSEATRLARICAYSIDESEWVRFVRSVSPIVSLAARRIGAHWGDSSPSTTSEIVQEVFLKLCEDNRRILREFEDRGNDSFLKLLRMITASVGTDYFRRLRAEKRGGRSLTASLDENNRGQELTDGNAVSAVEWPALMGQLDKLLKQFPDEITERDRTLFWLYYRQGFTAEAISRIPDIGLGAKGVESALLRMTRFLRRLTSADGDMVPSKASVETNLQTIRRQEGFPPVVAIDSIKRP</sequence>
<accession>A0ABW1EBE6</accession>
<evidence type="ECO:0000313" key="7">
    <source>
        <dbReference type="Proteomes" id="UP001596091"/>
    </source>
</evidence>
<gene>
    <name evidence="6" type="ORF">ACFPT7_03650</name>
</gene>
<organism evidence="6 7">
    <name type="scientific">Acidicapsa dinghuensis</name>
    <dbReference type="NCBI Taxonomy" id="2218256"/>
    <lineage>
        <taxon>Bacteria</taxon>
        <taxon>Pseudomonadati</taxon>
        <taxon>Acidobacteriota</taxon>
        <taxon>Terriglobia</taxon>
        <taxon>Terriglobales</taxon>
        <taxon>Acidobacteriaceae</taxon>
        <taxon>Acidicapsa</taxon>
    </lineage>
</organism>
<dbReference type="InterPro" id="IPR053812">
    <property type="entry name" value="HTH_Sigma70_ECF-like"/>
</dbReference>